<protein>
    <recommendedName>
        <fullName evidence="2">APO domain-containing protein</fullName>
    </recommendedName>
</protein>
<dbReference type="PROSITE" id="PS51499">
    <property type="entry name" value="APO"/>
    <property type="match status" value="1"/>
</dbReference>
<dbReference type="InterPro" id="IPR023342">
    <property type="entry name" value="APO_dom"/>
</dbReference>
<evidence type="ECO:0000313" key="3">
    <source>
        <dbReference type="EMBL" id="KAF9588234.1"/>
    </source>
</evidence>
<comment type="caution">
    <text evidence="3">The sequence shown here is derived from an EMBL/GenBank/DDBJ whole genome shotgun (WGS) entry which is preliminary data.</text>
</comment>
<evidence type="ECO:0000256" key="1">
    <source>
        <dbReference type="SAM" id="MobiDB-lite"/>
    </source>
</evidence>
<evidence type="ECO:0000313" key="4">
    <source>
        <dbReference type="Proteomes" id="UP000631114"/>
    </source>
</evidence>
<accession>A0A835LDX4</accession>
<dbReference type="GO" id="GO:0003723">
    <property type="term" value="F:RNA binding"/>
    <property type="evidence" value="ECO:0007669"/>
    <property type="project" value="InterPro"/>
</dbReference>
<name>A0A835LDX4_9MAGN</name>
<dbReference type="Proteomes" id="UP000631114">
    <property type="component" value="Unassembled WGS sequence"/>
</dbReference>
<keyword evidence="4" id="KW-1185">Reference proteome</keyword>
<dbReference type="EMBL" id="JADFTS010000009">
    <property type="protein sequence ID" value="KAF9588234.1"/>
    <property type="molecule type" value="Genomic_DNA"/>
</dbReference>
<sequence>MGPAGHPFKSCRGQQTEHHKGLREWTKATVDDLILPVEAYHLYDRLGNLITHEERFSIPRIPAINELCIQAGVNLPKLPTKRRKPVIRISKSEIIDANEDDLLDPMPEVSPEPILTEIPVSEIVSPC</sequence>
<gene>
    <name evidence="3" type="ORF">IFM89_008634</name>
</gene>
<dbReference type="AlphaFoldDB" id="A0A835LDX4"/>
<evidence type="ECO:0000259" key="2">
    <source>
        <dbReference type="PROSITE" id="PS51499"/>
    </source>
</evidence>
<dbReference type="OrthoDB" id="1934432at2759"/>
<feature type="domain" description="APO" evidence="2">
    <location>
        <begin position="1"/>
        <end position="77"/>
    </location>
</feature>
<organism evidence="3 4">
    <name type="scientific">Coptis chinensis</name>
    <dbReference type="NCBI Taxonomy" id="261450"/>
    <lineage>
        <taxon>Eukaryota</taxon>
        <taxon>Viridiplantae</taxon>
        <taxon>Streptophyta</taxon>
        <taxon>Embryophyta</taxon>
        <taxon>Tracheophyta</taxon>
        <taxon>Spermatophyta</taxon>
        <taxon>Magnoliopsida</taxon>
        <taxon>Ranunculales</taxon>
        <taxon>Ranunculaceae</taxon>
        <taxon>Coptidoideae</taxon>
        <taxon>Coptis</taxon>
    </lineage>
</organism>
<proteinExistence type="predicted"/>
<dbReference type="Pfam" id="PF05634">
    <property type="entry name" value="APO_RNA-bind"/>
    <property type="match status" value="1"/>
</dbReference>
<feature type="region of interest" description="Disordered" evidence="1">
    <location>
        <begin position="1"/>
        <end position="22"/>
    </location>
</feature>
<reference evidence="3 4" key="1">
    <citation type="submission" date="2020-10" db="EMBL/GenBank/DDBJ databases">
        <title>The Coptis chinensis genome and diversification of protoberbering-type alkaloids.</title>
        <authorList>
            <person name="Wang B."/>
            <person name="Shu S."/>
            <person name="Song C."/>
            <person name="Liu Y."/>
        </authorList>
    </citation>
    <scope>NUCLEOTIDE SEQUENCE [LARGE SCALE GENOMIC DNA]</scope>
    <source>
        <strain evidence="3">HL-2020</strain>
        <tissue evidence="3">Leaf</tissue>
    </source>
</reference>